<keyword evidence="8" id="KW-1185">Reference proteome</keyword>
<dbReference type="OrthoDB" id="191513at2157"/>
<evidence type="ECO:0000256" key="5">
    <source>
        <dbReference type="ARBA" id="ARBA00020555"/>
    </source>
</evidence>
<dbReference type="RefSeq" id="WP_179170585.1">
    <property type="nucleotide sequence ID" value="NZ_CP058529.1"/>
</dbReference>
<dbReference type="GO" id="GO:0008880">
    <property type="term" value="F:glucuronate isomerase activity"/>
    <property type="evidence" value="ECO:0007669"/>
    <property type="project" value="UniProtKB-EC"/>
</dbReference>
<reference evidence="7 8" key="1">
    <citation type="submission" date="2020-07" db="EMBL/GenBank/DDBJ databases">
        <title>Gai3-2, isolated from salt lake.</title>
        <authorList>
            <person name="Cui H."/>
            <person name="Shi X."/>
        </authorList>
    </citation>
    <scope>NUCLEOTIDE SEQUENCE [LARGE SCALE GENOMIC DNA]</scope>
    <source>
        <strain evidence="7 8">Gai3-2</strain>
    </source>
</reference>
<sequence length="455" mass="51189">MGFLDEDYLLETDAARDLYDAVADLPIRDPHSHADVVEIVEDDGWGDIWEVEGATDHYVWAMMRKRGVPEEKITGDASNREKWTALAEVFPEFAGNPTYEWVHLDLKRRFGIENPISAATADEIWEETAAQLEDDTMRPQRLLEEMGVEVVCTTDDPTSSLEYHERAATEVDGTDVLPTWRADRAVHIGHGDWDDFVDELTDATGIDTGSLDGFLDALAATHDRFADHGCRASDLSVYEPVSRPVSETRARRIYEAARRGESPSEREVEDFEAFLLEYIGSLNVEKGWVTQLHIGPVRDYREDLFERLSSAAGGTVTSGDVEIAENLRHFLNTFDGEGEIVLYCVDPTHYPTLATIARAFPNVCVGAAWWFNDSPFGMEHQLEYVGTVDLLANHAGMVSDSRKLLSFDSRFEMFRRSLANVVGRQVERGRMPMDVGLDLVEHVAYDRPGRLYGFA</sequence>
<proteinExistence type="inferred from homology"/>
<dbReference type="EC" id="5.3.1.12" evidence="4"/>
<protein>
    <recommendedName>
        <fullName evidence="5">Uronate isomerase</fullName>
        <ecNumber evidence="4">5.3.1.12</ecNumber>
    </recommendedName>
</protein>
<dbReference type="Pfam" id="PF02614">
    <property type="entry name" value="UxaC"/>
    <property type="match status" value="1"/>
</dbReference>
<evidence type="ECO:0000313" key="7">
    <source>
        <dbReference type="EMBL" id="QLG29011.1"/>
    </source>
</evidence>
<dbReference type="EMBL" id="CP058529">
    <property type="protein sequence ID" value="QLG29011.1"/>
    <property type="molecule type" value="Genomic_DNA"/>
</dbReference>
<dbReference type="PANTHER" id="PTHR30068:SF4">
    <property type="entry name" value="URONATE ISOMERASE"/>
    <property type="match status" value="1"/>
</dbReference>
<comment type="pathway">
    <text evidence="2">Carbohydrate metabolism; pentose and glucuronate interconversion.</text>
</comment>
<name>A0A7D5GJN5_9EURY</name>
<evidence type="ECO:0000256" key="3">
    <source>
        <dbReference type="ARBA" id="ARBA00008397"/>
    </source>
</evidence>
<evidence type="ECO:0000256" key="1">
    <source>
        <dbReference type="ARBA" id="ARBA00001165"/>
    </source>
</evidence>
<dbReference type="Gene3D" id="1.10.2020.10">
    <property type="entry name" value="uronate isomerase, domain 2, chain A"/>
    <property type="match status" value="1"/>
</dbReference>
<dbReference type="AlphaFoldDB" id="A0A7D5GJN5"/>
<dbReference type="NCBIfam" id="NF002794">
    <property type="entry name" value="PRK02925.1"/>
    <property type="match status" value="1"/>
</dbReference>
<dbReference type="Proteomes" id="UP000509750">
    <property type="component" value="Chromosome"/>
</dbReference>
<gene>
    <name evidence="7" type="primary">uxaC</name>
    <name evidence="7" type="ORF">HUG10_16350</name>
</gene>
<dbReference type="InterPro" id="IPR032466">
    <property type="entry name" value="Metal_Hydrolase"/>
</dbReference>
<dbReference type="UniPathway" id="UPA00246"/>
<dbReference type="GO" id="GO:0019698">
    <property type="term" value="P:D-galacturonate catabolic process"/>
    <property type="evidence" value="ECO:0007669"/>
    <property type="project" value="TreeGrafter"/>
</dbReference>
<organism evidence="7 8">
    <name type="scientific">Halorarum halophilum</name>
    <dbReference type="NCBI Taxonomy" id="2743090"/>
    <lineage>
        <taxon>Archaea</taxon>
        <taxon>Methanobacteriati</taxon>
        <taxon>Methanobacteriota</taxon>
        <taxon>Stenosarchaea group</taxon>
        <taxon>Halobacteria</taxon>
        <taxon>Halobacteriales</taxon>
        <taxon>Haloferacaceae</taxon>
        <taxon>Halorarum</taxon>
    </lineage>
</organism>
<comment type="similarity">
    <text evidence="3">Belongs to the metallo-dependent hydrolases superfamily. Uronate isomerase family.</text>
</comment>
<dbReference type="InterPro" id="IPR003766">
    <property type="entry name" value="Uronate_isomerase"/>
</dbReference>
<evidence type="ECO:0000256" key="2">
    <source>
        <dbReference type="ARBA" id="ARBA00004892"/>
    </source>
</evidence>
<evidence type="ECO:0000313" key="8">
    <source>
        <dbReference type="Proteomes" id="UP000509750"/>
    </source>
</evidence>
<dbReference type="GO" id="GO:0042840">
    <property type="term" value="P:D-glucuronate catabolic process"/>
    <property type="evidence" value="ECO:0007669"/>
    <property type="project" value="TreeGrafter"/>
</dbReference>
<keyword evidence="6 7" id="KW-0413">Isomerase</keyword>
<evidence type="ECO:0000256" key="4">
    <source>
        <dbReference type="ARBA" id="ARBA00012546"/>
    </source>
</evidence>
<accession>A0A7D5GJN5</accession>
<comment type="catalytic activity">
    <reaction evidence="1">
        <text>D-glucuronate = D-fructuronate</text>
        <dbReference type="Rhea" id="RHEA:13049"/>
        <dbReference type="ChEBI" id="CHEBI:58720"/>
        <dbReference type="ChEBI" id="CHEBI:59863"/>
        <dbReference type="EC" id="5.3.1.12"/>
    </reaction>
</comment>
<dbReference type="PANTHER" id="PTHR30068">
    <property type="entry name" value="URONATE ISOMERASE"/>
    <property type="match status" value="1"/>
</dbReference>
<dbReference type="KEGG" id="halg:HUG10_16350"/>
<dbReference type="SUPFAM" id="SSF51556">
    <property type="entry name" value="Metallo-dependent hydrolases"/>
    <property type="match status" value="1"/>
</dbReference>
<evidence type="ECO:0000256" key="6">
    <source>
        <dbReference type="ARBA" id="ARBA00023235"/>
    </source>
</evidence>
<dbReference type="GeneID" id="56030437"/>
<dbReference type="Gene3D" id="3.20.20.140">
    <property type="entry name" value="Metal-dependent hydrolases"/>
    <property type="match status" value="1"/>
</dbReference>